<keyword evidence="1" id="KW-0812">Transmembrane</keyword>
<feature type="transmembrane region" description="Helical" evidence="1">
    <location>
        <begin position="289"/>
        <end position="307"/>
    </location>
</feature>
<dbReference type="SUPFAM" id="SSF53448">
    <property type="entry name" value="Nucleotide-diphospho-sugar transferases"/>
    <property type="match status" value="1"/>
</dbReference>
<organism evidence="3">
    <name type="scientific">uncultured marine group II/III euryarchaeote KM3_13_D07</name>
    <dbReference type="NCBI Taxonomy" id="1457872"/>
    <lineage>
        <taxon>Archaea</taxon>
        <taxon>Methanobacteriati</taxon>
        <taxon>Methanobacteriota</taxon>
        <taxon>environmental samples</taxon>
    </lineage>
</organism>
<dbReference type="EMBL" id="KF900605">
    <property type="protein sequence ID" value="AIF00881.1"/>
    <property type="molecule type" value="Genomic_DNA"/>
</dbReference>
<dbReference type="CDD" id="cd04179">
    <property type="entry name" value="DPM_DPG-synthase_like"/>
    <property type="match status" value="1"/>
</dbReference>
<keyword evidence="3" id="KW-0808">Transferase</keyword>
<dbReference type="PANTHER" id="PTHR48090:SF7">
    <property type="entry name" value="RFBJ PROTEIN"/>
    <property type="match status" value="1"/>
</dbReference>
<dbReference type="InterPro" id="IPR029044">
    <property type="entry name" value="Nucleotide-diphossugar_trans"/>
</dbReference>
<dbReference type="Pfam" id="PF00535">
    <property type="entry name" value="Glycos_transf_2"/>
    <property type="match status" value="1"/>
</dbReference>
<evidence type="ECO:0000256" key="1">
    <source>
        <dbReference type="SAM" id="Phobius"/>
    </source>
</evidence>
<dbReference type="PANTHER" id="PTHR48090">
    <property type="entry name" value="UNDECAPRENYL-PHOSPHATE 4-DEOXY-4-FORMAMIDO-L-ARABINOSE TRANSFERASE-RELATED"/>
    <property type="match status" value="1"/>
</dbReference>
<dbReference type="Gene3D" id="3.90.550.10">
    <property type="entry name" value="Spore Coat Polysaccharide Biosynthesis Protein SpsA, Chain A"/>
    <property type="match status" value="1"/>
</dbReference>
<dbReference type="InterPro" id="IPR050256">
    <property type="entry name" value="Glycosyltransferase_2"/>
</dbReference>
<sequence>MPAAAELMRNGWRVAVVMPAFNEQLQIESAIKSVPPWIDSLVVVDDGSTDLTHQKAISVLPEFGKIVRTNGLGVGGAIATGYAEVISQLKSDNVSTHDWAVVVMAGDGQMDPMDIDNLLTPLTRVPFVKGNRFSHHEGLGRMPKNRRLGSWVLGKLTSLASGREVNDPQCGYTAVTVDALLQWDWVSEWQGYGYPNWWLLNIGSDSIPFESVPVKSVYRDEKSGIKVFKFLPRISLLLLTGLWRRGWNWYVRGEGKTPITSRLAVTSTWFSSLLLLTTLPMLVLLEPPSLALIPALFGLLAVTWKLDQNEVHRRLNRI</sequence>
<keyword evidence="1" id="KW-1133">Transmembrane helix</keyword>
<dbReference type="AlphaFoldDB" id="A0A075GA32"/>
<feature type="domain" description="Glycosyltransferase 2-like" evidence="2">
    <location>
        <begin position="16"/>
        <end position="171"/>
    </location>
</feature>
<reference evidence="3" key="1">
    <citation type="journal article" date="2014" name="Genome Biol. Evol.">
        <title>Pangenome evidence for extensive interdomain horizontal transfer affecting lineage core and shell genes in uncultured planktonic thaumarchaeota and euryarchaeota.</title>
        <authorList>
            <person name="Deschamps P."/>
            <person name="Zivanovic Y."/>
            <person name="Moreira D."/>
            <person name="Rodriguez-Valera F."/>
            <person name="Lopez-Garcia P."/>
        </authorList>
    </citation>
    <scope>NUCLEOTIDE SEQUENCE</scope>
</reference>
<protein>
    <submittedName>
        <fullName evidence="3">Glycosyl transferase</fullName>
    </submittedName>
</protein>
<dbReference type="GO" id="GO:0016740">
    <property type="term" value="F:transferase activity"/>
    <property type="evidence" value="ECO:0007669"/>
    <property type="project" value="UniProtKB-KW"/>
</dbReference>
<evidence type="ECO:0000259" key="2">
    <source>
        <dbReference type="Pfam" id="PF00535"/>
    </source>
</evidence>
<name>A0A075GA32_9EURY</name>
<dbReference type="InterPro" id="IPR001173">
    <property type="entry name" value="Glyco_trans_2-like"/>
</dbReference>
<evidence type="ECO:0000313" key="3">
    <source>
        <dbReference type="EMBL" id="AIF00881.1"/>
    </source>
</evidence>
<proteinExistence type="predicted"/>
<keyword evidence="1" id="KW-0472">Membrane</keyword>
<accession>A0A075GA32</accession>